<evidence type="ECO:0000256" key="1">
    <source>
        <dbReference type="ARBA" id="ARBA00022692"/>
    </source>
</evidence>
<protein>
    <submittedName>
        <fullName evidence="5">MFS transporter</fullName>
    </submittedName>
</protein>
<dbReference type="RefSeq" id="WP_155169693.1">
    <property type="nucleotide sequence ID" value="NZ_WNCA01000012.1"/>
</dbReference>
<evidence type="ECO:0000259" key="4">
    <source>
        <dbReference type="PROSITE" id="PS50850"/>
    </source>
</evidence>
<evidence type="ECO:0000256" key="2">
    <source>
        <dbReference type="ARBA" id="ARBA00022989"/>
    </source>
</evidence>
<gene>
    <name evidence="5" type="ORF">GMD42_06335</name>
</gene>
<dbReference type="InterPro" id="IPR050327">
    <property type="entry name" value="Proton-linked_MCT"/>
</dbReference>
<dbReference type="EMBL" id="WNCL01000015">
    <property type="protein sequence ID" value="MTU43244.1"/>
    <property type="molecule type" value="Genomic_DNA"/>
</dbReference>
<reference evidence="5 6" key="1">
    <citation type="journal article" date="2019" name="Nat. Med.">
        <title>A library of human gut bacterial isolates paired with longitudinal multiomics data enables mechanistic microbiome research.</title>
        <authorList>
            <person name="Poyet M."/>
            <person name="Groussin M."/>
            <person name="Gibbons S.M."/>
            <person name="Avila-Pacheco J."/>
            <person name="Jiang X."/>
            <person name="Kearney S.M."/>
            <person name="Perrotta A.R."/>
            <person name="Berdy B."/>
            <person name="Zhao S."/>
            <person name="Lieberman T.D."/>
            <person name="Swanson P.K."/>
            <person name="Smith M."/>
            <person name="Roesemann S."/>
            <person name="Alexander J.E."/>
            <person name="Rich S.A."/>
            <person name="Livny J."/>
            <person name="Vlamakis H."/>
            <person name="Clish C."/>
            <person name="Bullock K."/>
            <person name="Deik A."/>
            <person name="Scott J."/>
            <person name="Pierce K.A."/>
            <person name="Xavier R.J."/>
            <person name="Alm E.J."/>
        </authorList>
    </citation>
    <scope>NUCLEOTIDE SEQUENCE [LARGE SCALE GENOMIC DNA]</scope>
    <source>
        <strain evidence="5 6">BIOML-A2</strain>
    </source>
</reference>
<proteinExistence type="predicted"/>
<dbReference type="GO" id="GO:0022857">
    <property type="term" value="F:transmembrane transporter activity"/>
    <property type="evidence" value="ECO:0007669"/>
    <property type="project" value="InterPro"/>
</dbReference>
<evidence type="ECO:0000313" key="5">
    <source>
        <dbReference type="EMBL" id="MTU43244.1"/>
    </source>
</evidence>
<keyword evidence="3" id="KW-0472">Membrane</keyword>
<evidence type="ECO:0000313" key="6">
    <source>
        <dbReference type="Proteomes" id="UP000462362"/>
    </source>
</evidence>
<accession>A0A6L6MYH9</accession>
<keyword evidence="2" id="KW-1133">Transmembrane helix</keyword>
<keyword evidence="1" id="KW-0812">Transmembrane</keyword>
<dbReference type="Proteomes" id="UP000462362">
    <property type="component" value="Unassembled WGS sequence"/>
</dbReference>
<dbReference type="SUPFAM" id="SSF103473">
    <property type="entry name" value="MFS general substrate transporter"/>
    <property type="match status" value="1"/>
</dbReference>
<sequence>MENNILKTRWLYLLLFCVVNLFTGLLYCWSVLSLPLAEHLSQAVGEPVKVQDLALAFSFASFINPVGMIIGGYFCDRFGPKIVLVPSGLIVALGLALTSIATSVAQVNIFFGLIFGFGVGLTYTSTIGSVLKYFPDRAGFAGGLASMAYGCCAIILPPIANLLIQNFGTSMSLRILAICSGSVIVIGGLLSQKCPSGIAIALKKVLSNKKTKLSCAGPDKDWKQMLATPAF</sequence>
<dbReference type="Pfam" id="PF07690">
    <property type="entry name" value="MFS_1"/>
    <property type="match status" value="1"/>
</dbReference>
<dbReference type="InterPro" id="IPR020846">
    <property type="entry name" value="MFS_dom"/>
</dbReference>
<name>A0A6L6MYH9_9BURK</name>
<evidence type="ECO:0000256" key="3">
    <source>
        <dbReference type="ARBA" id="ARBA00023136"/>
    </source>
</evidence>
<dbReference type="PANTHER" id="PTHR11360">
    <property type="entry name" value="MONOCARBOXYLATE TRANSPORTER"/>
    <property type="match status" value="1"/>
</dbReference>
<dbReference type="AlphaFoldDB" id="A0A6L6MYH9"/>
<dbReference type="InterPro" id="IPR036259">
    <property type="entry name" value="MFS_trans_sf"/>
</dbReference>
<comment type="caution">
    <text evidence="5">The sequence shown here is derived from an EMBL/GenBank/DDBJ whole genome shotgun (WGS) entry which is preliminary data.</text>
</comment>
<dbReference type="PROSITE" id="PS50850">
    <property type="entry name" value="MFS"/>
    <property type="match status" value="1"/>
</dbReference>
<dbReference type="Gene3D" id="1.20.1250.20">
    <property type="entry name" value="MFS general substrate transporter like domains"/>
    <property type="match status" value="1"/>
</dbReference>
<dbReference type="InterPro" id="IPR011701">
    <property type="entry name" value="MFS"/>
</dbReference>
<organism evidence="5 6">
    <name type="scientific">Parasutterella excrementihominis</name>
    <dbReference type="NCBI Taxonomy" id="487175"/>
    <lineage>
        <taxon>Bacteria</taxon>
        <taxon>Pseudomonadati</taxon>
        <taxon>Pseudomonadota</taxon>
        <taxon>Betaproteobacteria</taxon>
        <taxon>Burkholderiales</taxon>
        <taxon>Sutterellaceae</taxon>
        <taxon>Parasutterella</taxon>
    </lineage>
</organism>
<feature type="domain" description="Major facilitator superfamily (MFS) profile" evidence="4">
    <location>
        <begin position="1"/>
        <end position="231"/>
    </location>
</feature>